<comment type="caution">
    <text evidence="1">The sequence shown here is derived from an EMBL/GenBank/DDBJ whole genome shotgun (WGS) entry which is preliminary data.</text>
</comment>
<evidence type="ECO:0000313" key="2">
    <source>
        <dbReference type="Proteomes" id="UP000004047"/>
    </source>
</evidence>
<dbReference type="HOGENOM" id="CLU_3312755_0_0_3"/>
<sequence>MGGIKRICAARYWLQIKETPNKSNAFCCREIGRVILEKR</sequence>
<dbReference type="EMBL" id="CAIQ01000524">
    <property type="protein sequence ID" value="CCI38951.1"/>
    <property type="molecule type" value="Genomic_DNA"/>
</dbReference>
<organism evidence="1 2">
    <name type="scientific">Microcystis aeruginosa PCC 9701</name>
    <dbReference type="NCBI Taxonomy" id="721123"/>
    <lineage>
        <taxon>Bacteria</taxon>
        <taxon>Bacillati</taxon>
        <taxon>Cyanobacteriota</taxon>
        <taxon>Cyanophyceae</taxon>
        <taxon>Oscillatoriophycideae</taxon>
        <taxon>Chroococcales</taxon>
        <taxon>Microcystaceae</taxon>
        <taxon>Microcystis</taxon>
    </lineage>
</organism>
<protein>
    <submittedName>
        <fullName evidence="1">Uncharacterized protein</fullName>
    </submittedName>
</protein>
<reference evidence="1 2" key="1">
    <citation type="submission" date="2012-04" db="EMBL/GenBank/DDBJ databases">
        <authorList>
            <person name="Genoscope - CEA"/>
        </authorList>
    </citation>
    <scope>NUCLEOTIDE SEQUENCE [LARGE SCALE GENOMIC DNA]</scope>
    <source>
        <strain evidence="1 2">9701</strain>
    </source>
</reference>
<evidence type="ECO:0000313" key="1">
    <source>
        <dbReference type="EMBL" id="CCI38951.1"/>
    </source>
</evidence>
<name>I4IXC7_MICAE</name>
<dbReference type="Proteomes" id="UP000004047">
    <property type="component" value="Unassembled WGS sequence"/>
</dbReference>
<accession>I4IXC7</accession>
<gene>
    <name evidence="1" type="ORF">MICAK_750003</name>
</gene>
<dbReference type="AlphaFoldDB" id="I4IXC7"/>
<proteinExistence type="predicted"/>